<keyword evidence="5 9" id="KW-0067">ATP-binding</keyword>
<proteinExistence type="inferred from homology"/>
<keyword evidence="13" id="KW-1185">Reference proteome</keyword>
<dbReference type="NCBIfam" id="NF001138">
    <property type="entry name" value="PRK00143.1"/>
    <property type="match status" value="1"/>
</dbReference>
<dbReference type="Gene3D" id="2.40.30.10">
    <property type="entry name" value="Translation factors"/>
    <property type="match status" value="1"/>
</dbReference>
<dbReference type="Pfam" id="PF20258">
    <property type="entry name" value="tRNA_Me_trans_C"/>
    <property type="match status" value="1"/>
</dbReference>
<dbReference type="PANTHER" id="PTHR11933">
    <property type="entry name" value="TRNA 5-METHYLAMINOMETHYL-2-THIOURIDYLATE -METHYLTRANSFERASE"/>
    <property type="match status" value="1"/>
</dbReference>
<dbReference type="SUPFAM" id="SSF52402">
    <property type="entry name" value="Adenine nucleotide alpha hydrolases-like"/>
    <property type="match status" value="1"/>
</dbReference>
<dbReference type="HAMAP" id="MF_00144">
    <property type="entry name" value="tRNA_thiouridyl_MnmA"/>
    <property type="match status" value="1"/>
</dbReference>
<dbReference type="EC" id="2.8.1.13" evidence="9"/>
<evidence type="ECO:0000256" key="4">
    <source>
        <dbReference type="ARBA" id="ARBA00022741"/>
    </source>
</evidence>
<evidence type="ECO:0000256" key="1">
    <source>
        <dbReference type="ARBA" id="ARBA00022555"/>
    </source>
</evidence>
<organism evidence="12 13">
    <name type="scientific">Nguyenibacter vanlangensis</name>
    <dbReference type="NCBI Taxonomy" id="1216886"/>
    <lineage>
        <taxon>Bacteria</taxon>
        <taxon>Pseudomonadati</taxon>
        <taxon>Pseudomonadota</taxon>
        <taxon>Alphaproteobacteria</taxon>
        <taxon>Acetobacterales</taxon>
        <taxon>Acetobacteraceae</taxon>
        <taxon>Nguyenibacter</taxon>
    </lineage>
</organism>
<sequence>MRIMVAMSGGVDSSVVAARLVAEGHEVVGATLQLYDSRQSARKGACCAGRDIHDARRVADRLGIPHYVIDAESRFRESVIETFADAYAGGETPVPCVACNQGVKFTDLLGMARDLGAEAMATGHYVRRVEGPDGPELHRPVDAGRDQSWFLFATTRRQLEFLRFPLGDMPDKDAVRAEAARFGLSVAAKPDSQDLCFVPDGSYADLVEALRPEMAGGGEIVDAAGQVVGRHEGVTRFTVGQSRRLGQAAMRDGARQMVVGIEPASRRVVVGPRAGSAVRDLALRDVNWLIDPPAGDLRCLVQIRAREAARPAVVRRTEDGAAVVLDEPAMPAPGQACVLYDGTRVLGGGFIRRRAPGAA</sequence>
<dbReference type="InterPro" id="IPR014729">
    <property type="entry name" value="Rossmann-like_a/b/a_fold"/>
</dbReference>
<dbReference type="GO" id="GO:0103016">
    <property type="term" value="F:tRNA-uridine 2-sulfurtransferase activity"/>
    <property type="evidence" value="ECO:0007669"/>
    <property type="project" value="UniProtKB-EC"/>
</dbReference>
<dbReference type="Gene3D" id="2.30.30.280">
    <property type="entry name" value="Adenine nucleotide alpha hydrolases-like domains"/>
    <property type="match status" value="1"/>
</dbReference>
<keyword evidence="7 9" id="KW-1015">Disulfide bond</keyword>
<keyword evidence="2 9" id="KW-0808">Transferase</keyword>
<keyword evidence="1 9" id="KW-0820">tRNA-binding</keyword>
<dbReference type="CDD" id="cd01998">
    <property type="entry name" value="MnmA_TRMU-like"/>
    <property type="match status" value="1"/>
</dbReference>
<gene>
    <name evidence="9 12" type="primary">mnmA</name>
    <name evidence="12" type="ORF">AAC691_04910</name>
</gene>
<evidence type="ECO:0000256" key="8">
    <source>
        <dbReference type="ARBA" id="ARBA00051542"/>
    </source>
</evidence>
<evidence type="ECO:0000256" key="6">
    <source>
        <dbReference type="ARBA" id="ARBA00022884"/>
    </source>
</evidence>
<dbReference type="InterPro" id="IPR023382">
    <property type="entry name" value="MnmA-like_central_sf"/>
</dbReference>
<dbReference type="NCBIfam" id="TIGR00420">
    <property type="entry name" value="trmU"/>
    <property type="match status" value="1"/>
</dbReference>
<reference evidence="12 13" key="1">
    <citation type="submission" date="2024-04" db="EMBL/GenBank/DDBJ databases">
        <title>Complete genome sequence of Nguyenibacter vanlangesis HBCM-1154, a strain capable of nitrogen fixation, IAA production, and phosphorus solubilization isolated from sugarcane soil.</title>
        <authorList>
            <person name="MY HANH P."/>
        </authorList>
    </citation>
    <scope>NUCLEOTIDE SEQUENCE [LARGE SCALE GENOMIC DNA]</scope>
    <source>
        <strain evidence="12 13">HBCM 1154</strain>
    </source>
</reference>
<feature type="active site" description="Nucleophile" evidence="9">
    <location>
        <position position="99"/>
    </location>
</feature>
<feature type="disulfide bond" description="Alternate" evidence="9">
    <location>
        <begin position="99"/>
        <end position="196"/>
    </location>
</feature>
<evidence type="ECO:0000313" key="13">
    <source>
        <dbReference type="Proteomes" id="UP001449795"/>
    </source>
</evidence>
<comment type="subcellular location">
    <subcellularLocation>
        <location evidence="9">Cytoplasm</location>
    </subcellularLocation>
</comment>
<dbReference type="PANTHER" id="PTHR11933:SF5">
    <property type="entry name" value="MITOCHONDRIAL TRNA-SPECIFIC 2-THIOURIDYLASE 1"/>
    <property type="match status" value="1"/>
</dbReference>
<evidence type="ECO:0000256" key="9">
    <source>
        <dbReference type="HAMAP-Rule" id="MF_00144"/>
    </source>
</evidence>
<evidence type="ECO:0000259" key="10">
    <source>
        <dbReference type="Pfam" id="PF20258"/>
    </source>
</evidence>
<feature type="site" description="Interaction with tRNA" evidence="9">
    <location>
        <position position="335"/>
    </location>
</feature>
<keyword evidence="9" id="KW-0963">Cytoplasm</keyword>
<comment type="catalytic activity">
    <reaction evidence="8 9">
        <text>S-sulfanyl-L-cysteinyl-[protein] + uridine(34) in tRNA + AH2 + ATP = 2-thiouridine(34) in tRNA + L-cysteinyl-[protein] + A + AMP + diphosphate + H(+)</text>
        <dbReference type="Rhea" id="RHEA:47032"/>
        <dbReference type="Rhea" id="RHEA-COMP:10131"/>
        <dbReference type="Rhea" id="RHEA-COMP:11726"/>
        <dbReference type="Rhea" id="RHEA-COMP:11727"/>
        <dbReference type="Rhea" id="RHEA-COMP:11728"/>
        <dbReference type="ChEBI" id="CHEBI:13193"/>
        <dbReference type="ChEBI" id="CHEBI:15378"/>
        <dbReference type="ChEBI" id="CHEBI:17499"/>
        <dbReference type="ChEBI" id="CHEBI:29950"/>
        <dbReference type="ChEBI" id="CHEBI:30616"/>
        <dbReference type="ChEBI" id="CHEBI:33019"/>
        <dbReference type="ChEBI" id="CHEBI:61963"/>
        <dbReference type="ChEBI" id="CHEBI:65315"/>
        <dbReference type="ChEBI" id="CHEBI:87170"/>
        <dbReference type="ChEBI" id="CHEBI:456215"/>
        <dbReference type="EC" id="2.8.1.13"/>
    </reaction>
</comment>
<evidence type="ECO:0000256" key="7">
    <source>
        <dbReference type="ARBA" id="ARBA00023157"/>
    </source>
</evidence>
<evidence type="ECO:0000259" key="11">
    <source>
        <dbReference type="Pfam" id="PF20259"/>
    </source>
</evidence>
<evidence type="ECO:0000256" key="2">
    <source>
        <dbReference type="ARBA" id="ARBA00022679"/>
    </source>
</evidence>
<dbReference type="Gene3D" id="3.40.50.620">
    <property type="entry name" value="HUPs"/>
    <property type="match status" value="1"/>
</dbReference>
<comment type="function">
    <text evidence="9">Catalyzes the 2-thiolation of uridine at the wobble position (U34) of tRNA, leading to the formation of s(2)U34.</text>
</comment>
<keyword evidence="3 9" id="KW-0819">tRNA processing</keyword>
<protein>
    <recommendedName>
        <fullName evidence="9">tRNA-specific 2-thiouridylase MnmA</fullName>
        <ecNumber evidence="9">2.8.1.13</ecNumber>
    </recommendedName>
</protein>
<dbReference type="Pfam" id="PF03054">
    <property type="entry name" value="tRNA_Me_trans"/>
    <property type="match status" value="1"/>
</dbReference>
<dbReference type="InterPro" id="IPR046884">
    <property type="entry name" value="MnmA-like_central"/>
</dbReference>
<comment type="caution">
    <text evidence="9">Lacks conserved residue(s) required for the propagation of feature annotation.</text>
</comment>
<name>A0ABZ3D821_9PROT</name>
<dbReference type="Pfam" id="PF20259">
    <property type="entry name" value="tRNA_Me_trans_M"/>
    <property type="match status" value="1"/>
</dbReference>
<dbReference type="InterPro" id="IPR004506">
    <property type="entry name" value="MnmA-like"/>
</dbReference>
<feature type="binding site" evidence="9">
    <location>
        <position position="123"/>
    </location>
    <ligand>
        <name>ATP</name>
        <dbReference type="ChEBI" id="CHEBI:30616"/>
    </ligand>
</feature>
<accession>A0ABZ3D821</accession>
<evidence type="ECO:0000256" key="5">
    <source>
        <dbReference type="ARBA" id="ARBA00022840"/>
    </source>
</evidence>
<comment type="similarity">
    <text evidence="9">Belongs to the MnmA/TRMU family.</text>
</comment>
<feature type="binding site" evidence="9">
    <location>
        <begin position="6"/>
        <end position="13"/>
    </location>
    <ligand>
        <name>ATP</name>
        <dbReference type="ChEBI" id="CHEBI:30616"/>
    </ligand>
</feature>
<feature type="domain" description="tRNA-specific 2-thiouridylase MnmA-like C-terminal" evidence="10">
    <location>
        <begin position="279"/>
        <end position="351"/>
    </location>
</feature>
<dbReference type="InterPro" id="IPR046885">
    <property type="entry name" value="MnmA-like_C"/>
</dbReference>
<keyword evidence="4 9" id="KW-0547">Nucleotide-binding</keyword>
<dbReference type="EMBL" id="CP152276">
    <property type="protein sequence ID" value="XAE43783.1"/>
    <property type="molecule type" value="Genomic_DNA"/>
</dbReference>
<feature type="binding site" evidence="9">
    <location>
        <position position="32"/>
    </location>
    <ligand>
        <name>ATP</name>
        <dbReference type="ChEBI" id="CHEBI:30616"/>
    </ligand>
</feature>
<feature type="region of interest" description="Interaction with tRNA" evidence="9">
    <location>
        <begin position="145"/>
        <end position="147"/>
    </location>
</feature>
<feature type="site" description="Interaction with tRNA" evidence="9">
    <location>
        <position position="124"/>
    </location>
</feature>
<evidence type="ECO:0000256" key="3">
    <source>
        <dbReference type="ARBA" id="ARBA00022694"/>
    </source>
</evidence>
<evidence type="ECO:0000313" key="12">
    <source>
        <dbReference type="EMBL" id="XAE43783.1"/>
    </source>
</evidence>
<dbReference type="Proteomes" id="UP001449795">
    <property type="component" value="Chromosome"/>
</dbReference>
<dbReference type="RefSeq" id="WP_342629146.1">
    <property type="nucleotide sequence ID" value="NZ_CP152276.1"/>
</dbReference>
<feature type="active site" description="Cysteine persulfide intermediate" evidence="9">
    <location>
        <position position="196"/>
    </location>
</feature>
<feature type="domain" description="tRNA-specific 2-thiouridylase MnmA-like central" evidence="11">
    <location>
        <begin position="217"/>
        <end position="271"/>
    </location>
</feature>
<keyword evidence="6 9" id="KW-0694">RNA-binding</keyword>